<evidence type="ECO:0008006" key="7">
    <source>
        <dbReference type="Google" id="ProtNLM"/>
    </source>
</evidence>
<feature type="region of interest" description="Disordered" evidence="2">
    <location>
        <begin position="20"/>
        <end position="77"/>
    </location>
</feature>
<gene>
    <name evidence="5" type="ORF">MVES_002232</name>
</gene>
<dbReference type="InterPro" id="IPR000467">
    <property type="entry name" value="G_patch_dom"/>
</dbReference>
<dbReference type="PANTHER" id="PTHR13288:SF8">
    <property type="entry name" value="SPLICING FACTOR 45"/>
    <property type="match status" value="1"/>
</dbReference>
<dbReference type="Proteomes" id="UP000232875">
    <property type="component" value="Unassembled WGS sequence"/>
</dbReference>
<dbReference type="STRING" id="2020962.A0A2N1JBF2"/>
<proteinExistence type="predicted"/>
<evidence type="ECO:0000256" key="1">
    <source>
        <dbReference type="PROSITE-ProRule" id="PRU00176"/>
    </source>
</evidence>
<feature type="domain" description="G-patch" evidence="4">
    <location>
        <begin position="239"/>
        <end position="288"/>
    </location>
</feature>
<dbReference type="GO" id="GO:0045292">
    <property type="term" value="P:mRNA cis splicing, via spliceosome"/>
    <property type="evidence" value="ECO:0007669"/>
    <property type="project" value="InterPro"/>
</dbReference>
<dbReference type="PROSITE" id="PS50174">
    <property type="entry name" value="G_PATCH"/>
    <property type="match status" value="1"/>
</dbReference>
<dbReference type="Gene3D" id="3.30.70.330">
    <property type="match status" value="1"/>
</dbReference>
<dbReference type="PROSITE" id="PS50102">
    <property type="entry name" value="RRM"/>
    <property type="match status" value="1"/>
</dbReference>
<keyword evidence="6" id="KW-1185">Reference proteome</keyword>
<sequence length="396" mass="43059">MGESANVGASSLYAGIFAHGREENGGEDTLPAERATAPLENTASAEPCPALPFAPRKKQPRRAPTQRAVHAPPDAKASEVSACTALDVHMHSTRSTARQASLVPSMHLGEEDVRRDKALAVRAAQERGKALAEDHGVEKVSCIHAASRATIDADYDPAAPNEYAAFKALLMGRRQRRIALARGVLPYIEAEESDEDTNANRKRQFAPPSFYRGVLPHTDDAQNDENAGEKGTVPEDGAVRDFAERLMARYGYKHGEGLGADGNKGITAPLFAKSTRSAFRRGTIINTNTDSAQEDACMYGNLSEAVLLENIPDADDLCEVFSTYTALLTPAEKGNEHGYVRRVFLLPDTHNVRVVIRFTGMAGAYRAVRALDGLYFRGRYLRSRYYAGEYGVEAGM</sequence>
<dbReference type="InterPro" id="IPR000504">
    <property type="entry name" value="RRM_dom"/>
</dbReference>
<name>A0A2N1JBF2_9BASI</name>
<reference evidence="5 6" key="1">
    <citation type="submission" date="2017-10" db="EMBL/GenBank/DDBJ databases">
        <title>A novel species of cold-tolerant Malassezia isolated from bats.</title>
        <authorList>
            <person name="Lorch J.M."/>
            <person name="Palmer J.M."/>
            <person name="Vanderwolf K.J."/>
            <person name="Schmidt K.Z."/>
            <person name="Verant M.L."/>
            <person name="Weller T.J."/>
            <person name="Blehert D.S."/>
        </authorList>
    </citation>
    <scope>NUCLEOTIDE SEQUENCE [LARGE SCALE GENOMIC DNA]</scope>
    <source>
        <strain evidence="5 6">NWHC:44797-103</strain>
    </source>
</reference>
<dbReference type="InterPro" id="IPR012677">
    <property type="entry name" value="Nucleotide-bd_a/b_plait_sf"/>
</dbReference>
<evidence type="ECO:0000259" key="3">
    <source>
        <dbReference type="PROSITE" id="PS50102"/>
    </source>
</evidence>
<dbReference type="AlphaFoldDB" id="A0A2N1JBF2"/>
<accession>A0A2N1JBF2</accession>
<dbReference type="GO" id="GO:0071011">
    <property type="term" value="C:precatalytic spliceosome"/>
    <property type="evidence" value="ECO:0007669"/>
    <property type="project" value="TreeGrafter"/>
</dbReference>
<evidence type="ECO:0000259" key="4">
    <source>
        <dbReference type="PROSITE" id="PS50174"/>
    </source>
</evidence>
<dbReference type="SMART" id="SM00443">
    <property type="entry name" value="G_patch"/>
    <property type="match status" value="1"/>
</dbReference>
<dbReference type="OrthoDB" id="5411533at2759"/>
<feature type="domain" description="RRM" evidence="3">
    <location>
        <begin position="304"/>
        <end position="388"/>
    </location>
</feature>
<dbReference type="GO" id="GO:0003723">
    <property type="term" value="F:RNA binding"/>
    <property type="evidence" value="ECO:0007669"/>
    <property type="project" value="UniProtKB-UniRule"/>
</dbReference>
<evidence type="ECO:0000313" key="5">
    <source>
        <dbReference type="EMBL" id="PKI83873.1"/>
    </source>
</evidence>
<evidence type="ECO:0000313" key="6">
    <source>
        <dbReference type="Proteomes" id="UP000232875"/>
    </source>
</evidence>
<dbReference type="EMBL" id="KZ454990">
    <property type="protein sequence ID" value="PKI83873.1"/>
    <property type="molecule type" value="Genomic_DNA"/>
</dbReference>
<protein>
    <recommendedName>
        <fullName evidence="7">G-patch domain-containing protein</fullName>
    </recommendedName>
</protein>
<evidence type="ECO:0000256" key="2">
    <source>
        <dbReference type="SAM" id="MobiDB-lite"/>
    </source>
</evidence>
<dbReference type="Pfam" id="PF01585">
    <property type="entry name" value="G-patch"/>
    <property type="match status" value="1"/>
</dbReference>
<feature type="region of interest" description="Disordered" evidence="2">
    <location>
        <begin position="192"/>
        <end position="235"/>
    </location>
</feature>
<dbReference type="SUPFAM" id="SSF54928">
    <property type="entry name" value="RNA-binding domain, RBD"/>
    <property type="match status" value="1"/>
</dbReference>
<organism evidence="5 6">
    <name type="scientific">Malassezia vespertilionis</name>
    <dbReference type="NCBI Taxonomy" id="2020962"/>
    <lineage>
        <taxon>Eukaryota</taxon>
        <taxon>Fungi</taxon>
        <taxon>Dikarya</taxon>
        <taxon>Basidiomycota</taxon>
        <taxon>Ustilaginomycotina</taxon>
        <taxon>Malasseziomycetes</taxon>
        <taxon>Malasseziales</taxon>
        <taxon>Malasseziaceae</taxon>
        <taxon>Malassezia</taxon>
    </lineage>
</organism>
<keyword evidence="1" id="KW-0694">RNA-binding</keyword>
<dbReference type="InterPro" id="IPR035979">
    <property type="entry name" value="RBD_domain_sf"/>
</dbReference>
<dbReference type="InterPro" id="IPR040052">
    <property type="entry name" value="RBM17"/>
</dbReference>
<dbReference type="PANTHER" id="PTHR13288">
    <property type="entry name" value="SPLICING FACTOR 45 SPF45"/>
    <property type="match status" value="1"/>
</dbReference>